<accession>A0A7T6ARZ8</accession>
<proteinExistence type="predicted"/>
<gene>
    <name evidence="1" type="ORF">HP555_09890</name>
</gene>
<evidence type="ECO:0000313" key="2">
    <source>
        <dbReference type="Proteomes" id="UP000596092"/>
    </source>
</evidence>
<dbReference type="KEGG" id="dog:HP555_09890"/>
<protein>
    <submittedName>
        <fullName evidence="1">Uncharacterized protein</fullName>
    </submittedName>
</protein>
<sequence length="169" mass="18916">MLAPAAPAQERTPGSNIAKATWSDYRDMYPQSPLCAEEEITLWTCESPQQVFSLCSSRVMTRTSGYMQYRASRNGKRTLTYPAEKKPPFGLFKYTPSANGDAWLEFTNNEYQYSLLDPLRGESSILVAGPGLSGDTMKIKCGGNQTLQLNYTMRLMYDSGVWQISGHDD</sequence>
<keyword evidence="2" id="KW-1185">Reference proteome</keyword>
<name>A0A7T6ARZ8_9BACT</name>
<evidence type="ECO:0000313" key="1">
    <source>
        <dbReference type="EMBL" id="QQG67012.1"/>
    </source>
</evidence>
<dbReference type="AlphaFoldDB" id="A0A7T6ARZ8"/>
<reference evidence="1 2" key="1">
    <citation type="submission" date="2020-05" db="EMBL/GenBank/DDBJ databases">
        <title>Complete genome of Desulfobulbus oligotrophicus.</title>
        <authorList>
            <person name="Podar M."/>
        </authorList>
    </citation>
    <scope>NUCLEOTIDE SEQUENCE [LARGE SCALE GENOMIC DNA]</scope>
    <source>
        <strain evidence="1 2">Prop6</strain>
    </source>
</reference>
<organism evidence="1 2">
    <name type="scientific">Desulfobulbus oligotrophicus</name>
    <dbReference type="NCBI Taxonomy" id="1909699"/>
    <lineage>
        <taxon>Bacteria</taxon>
        <taxon>Pseudomonadati</taxon>
        <taxon>Thermodesulfobacteriota</taxon>
        <taxon>Desulfobulbia</taxon>
        <taxon>Desulfobulbales</taxon>
        <taxon>Desulfobulbaceae</taxon>
        <taxon>Desulfobulbus</taxon>
    </lineage>
</organism>
<dbReference type="EMBL" id="CP054140">
    <property type="protein sequence ID" value="QQG67012.1"/>
    <property type="molecule type" value="Genomic_DNA"/>
</dbReference>
<dbReference type="Proteomes" id="UP000596092">
    <property type="component" value="Chromosome"/>
</dbReference>